<protein>
    <submittedName>
        <fullName evidence="3">Uncharacterized protein</fullName>
    </submittedName>
</protein>
<evidence type="ECO:0000313" key="4">
    <source>
        <dbReference type="Proteomes" id="UP000236291"/>
    </source>
</evidence>
<dbReference type="AlphaFoldDB" id="A0A2K3MM98"/>
<name>A0A2K3MM98_TRIPR</name>
<organism evidence="3 4">
    <name type="scientific">Trifolium pratense</name>
    <name type="common">Red clover</name>
    <dbReference type="NCBI Taxonomy" id="57577"/>
    <lineage>
        <taxon>Eukaryota</taxon>
        <taxon>Viridiplantae</taxon>
        <taxon>Streptophyta</taxon>
        <taxon>Embryophyta</taxon>
        <taxon>Tracheophyta</taxon>
        <taxon>Spermatophyta</taxon>
        <taxon>Magnoliopsida</taxon>
        <taxon>eudicotyledons</taxon>
        <taxon>Gunneridae</taxon>
        <taxon>Pentapetalae</taxon>
        <taxon>rosids</taxon>
        <taxon>fabids</taxon>
        <taxon>Fabales</taxon>
        <taxon>Fabaceae</taxon>
        <taxon>Papilionoideae</taxon>
        <taxon>50 kb inversion clade</taxon>
        <taxon>NPAAA clade</taxon>
        <taxon>Hologalegina</taxon>
        <taxon>IRL clade</taxon>
        <taxon>Trifolieae</taxon>
        <taxon>Trifolium</taxon>
    </lineage>
</organism>
<evidence type="ECO:0000313" key="3">
    <source>
        <dbReference type="EMBL" id="PNX91908.1"/>
    </source>
</evidence>
<sequence length="69" mass="7789">MDKDCVNFGWERQTAFSPTRIVRSIKRPLKMTAAKDGRKRDNSGAEPNTGAERDNGGRRRDARRQIGAN</sequence>
<feature type="compositionally biased region" description="Basic and acidic residues" evidence="1">
    <location>
        <begin position="33"/>
        <end position="43"/>
    </location>
</feature>
<comment type="caution">
    <text evidence="3">The sequence shown here is derived from an EMBL/GenBank/DDBJ whole genome shotgun (WGS) entry which is preliminary data.</text>
</comment>
<reference evidence="3 4" key="1">
    <citation type="journal article" date="2014" name="Am. J. Bot.">
        <title>Genome assembly and annotation for red clover (Trifolium pratense; Fabaceae).</title>
        <authorList>
            <person name="Istvanek J."/>
            <person name="Jaros M."/>
            <person name="Krenek A."/>
            <person name="Repkova J."/>
        </authorList>
    </citation>
    <scope>NUCLEOTIDE SEQUENCE [LARGE SCALE GENOMIC DNA]</scope>
    <source>
        <strain evidence="4">cv. Tatra</strain>
        <tissue evidence="3">Young leaves</tissue>
    </source>
</reference>
<dbReference type="EMBL" id="ASHM01010102">
    <property type="protein sequence ID" value="PNX91908.1"/>
    <property type="molecule type" value="Genomic_DNA"/>
</dbReference>
<reference evidence="3 4" key="2">
    <citation type="journal article" date="2017" name="Front. Plant Sci.">
        <title>Gene Classification and Mining of Molecular Markers Useful in Red Clover (Trifolium pratense) Breeding.</title>
        <authorList>
            <person name="Istvanek J."/>
            <person name="Dluhosova J."/>
            <person name="Dluhos P."/>
            <person name="Patkova L."/>
            <person name="Nedelnik J."/>
            <person name="Repkova J."/>
        </authorList>
    </citation>
    <scope>NUCLEOTIDE SEQUENCE [LARGE SCALE GENOMIC DNA]</scope>
    <source>
        <strain evidence="4">cv. Tatra</strain>
        <tissue evidence="3">Young leaves</tissue>
    </source>
</reference>
<proteinExistence type="predicted"/>
<feature type="region of interest" description="Disordered" evidence="1">
    <location>
        <begin position="25"/>
        <end position="69"/>
    </location>
</feature>
<gene>
    <name evidence="3" type="ORF">L195_g015033</name>
    <name evidence="2" type="ORF">L195_g026955</name>
</gene>
<dbReference type="EMBL" id="ASHM01022862">
    <property type="protein sequence ID" value="PNX71084.1"/>
    <property type="molecule type" value="Genomic_DNA"/>
</dbReference>
<accession>A0A2K3MM98</accession>
<dbReference type="Proteomes" id="UP000236291">
    <property type="component" value="Unassembled WGS sequence"/>
</dbReference>
<evidence type="ECO:0000313" key="2">
    <source>
        <dbReference type="EMBL" id="PNX71084.1"/>
    </source>
</evidence>
<evidence type="ECO:0000256" key="1">
    <source>
        <dbReference type="SAM" id="MobiDB-lite"/>
    </source>
</evidence>